<dbReference type="OrthoDB" id="339560at2"/>
<organism evidence="2 4">
    <name type="scientific">Leptospira perolatii</name>
    <dbReference type="NCBI Taxonomy" id="2023191"/>
    <lineage>
        <taxon>Bacteria</taxon>
        <taxon>Pseudomonadati</taxon>
        <taxon>Spirochaetota</taxon>
        <taxon>Spirochaetia</taxon>
        <taxon>Leptospirales</taxon>
        <taxon>Leptospiraceae</taxon>
        <taxon>Leptospira</taxon>
    </lineage>
</organism>
<dbReference type="Proteomes" id="UP000231962">
    <property type="component" value="Unassembled WGS sequence"/>
</dbReference>
<reference evidence="3 4" key="1">
    <citation type="submission" date="2017-07" db="EMBL/GenBank/DDBJ databases">
        <title>Leptospira spp. isolated from tropical soils.</title>
        <authorList>
            <person name="Thibeaux R."/>
            <person name="Iraola G."/>
            <person name="Ferres I."/>
            <person name="Bierque E."/>
            <person name="Girault D."/>
            <person name="Soupe-Gilbert M.-E."/>
            <person name="Picardeau M."/>
            <person name="Goarant C."/>
        </authorList>
    </citation>
    <scope>NUCLEOTIDE SEQUENCE [LARGE SCALE GENOMIC DNA]</scope>
    <source>
        <strain evidence="2 4">FH1-B-B1</strain>
        <strain evidence="1 3">FH1-B-C1</strain>
    </source>
</reference>
<proteinExistence type="predicted"/>
<evidence type="ECO:0000313" key="1">
    <source>
        <dbReference type="EMBL" id="PJZ68031.1"/>
    </source>
</evidence>
<dbReference type="Proteomes" id="UP000231990">
    <property type="component" value="Unassembled WGS sequence"/>
</dbReference>
<sequence length="175" mass="20569">MEQKKSELNPELFDMMRQGKLSATKILSLISLKELVDRFAVRPFLEEEKLREIVNRFGVEPDILSWGDYFQTEIGSRYFDKSDQEFSKIVDTIRFDFISSHLIFSDRPTYFSDSVRGNALVSRSIDSGFWTLEDEENIHLQVLLDYFEQMGLGEKPLSISDRIWYESFELKQEAV</sequence>
<comment type="caution">
    <text evidence="2">The sequence shown here is derived from an EMBL/GenBank/DDBJ whole genome shotgun (WGS) entry which is preliminary data.</text>
</comment>
<evidence type="ECO:0000313" key="2">
    <source>
        <dbReference type="EMBL" id="PJZ71690.1"/>
    </source>
</evidence>
<dbReference type="AlphaFoldDB" id="A0A2M9ZI06"/>
<dbReference type="EMBL" id="NPDZ01000024">
    <property type="protein sequence ID" value="PJZ71690.1"/>
    <property type="molecule type" value="Genomic_DNA"/>
</dbReference>
<name>A0A2M9ZI06_9LEPT</name>
<accession>A0A2M9ZI06</accession>
<evidence type="ECO:0000313" key="4">
    <source>
        <dbReference type="Proteomes" id="UP000231990"/>
    </source>
</evidence>
<gene>
    <name evidence="1" type="ORF">CH360_18305</name>
    <name evidence="2" type="ORF">CH373_18185</name>
</gene>
<keyword evidence="3" id="KW-1185">Reference proteome</keyword>
<protein>
    <submittedName>
        <fullName evidence="2">Uncharacterized protein</fullName>
    </submittedName>
</protein>
<evidence type="ECO:0000313" key="3">
    <source>
        <dbReference type="Proteomes" id="UP000231962"/>
    </source>
</evidence>
<dbReference type="EMBL" id="NPDY01000040">
    <property type="protein sequence ID" value="PJZ68031.1"/>
    <property type="molecule type" value="Genomic_DNA"/>
</dbReference>
<dbReference type="RefSeq" id="WP_100715548.1">
    <property type="nucleotide sequence ID" value="NZ_NPDY01000040.1"/>
</dbReference>